<comment type="caution">
    <text evidence="8">The sequence shown here is derived from an EMBL/GenBank/DDBJ whole genome shotgun (WGS) entry which is preliminary data.</text>
</comment>
<dbReference type="RefSeq" id="WP_085812509.1">
    <property type="nucleotide sequence ID" value="NZ_BDQG01000001.1"/>
</dbReference>
<comment type="cofactor">
    <cofactor evidence="1">
        <name>[4Fe-4S] cluster</name>
        <dbReference type="ChEBI" id="CHEBI:49883"/>
    </cofactor>
</comment>
<dbReference type="InterPro" id="IPR007197">
    <property type="entry name" value="rSAM"/>
</dbReference>
<dbReference type="SFLD" id="SFLDS00029">
    <property type="entry name" value="Radical_SAM"/>
    <property type="match status" value="1"/>
</dbReference>
<evidence type="ECO:0000256" key="4">
    <source>
        <dbReference type="ARBA" id="ARBA00022723"/>
    </source>
</evidence>
<dbReference type="NCBIfam" id="TIGR04280">
    <property type="entry name" value="geopep_mat_rSAM"/>
    <property type="match status" value="1"/>
</dbReference>
<dbReference type="InterPro" id="IPR026322">
    <property type="entry name" value="Geopep_mat_rSAM"/>
</dbReference>
<evidence type="ECO:0000259" key="7">
    <source>
        <dbReference type="Pfam" id="PF04055"/>
    </source>
</evidence>
<protein>
    <submittedName>
        <fullName evidence="8">Radical SAM protein</fullName>
    </submittedName>
</protein>
<dbReference type="NCBIfam" id="TIGR04085">
    <property type="entry name" value="rSAM_more_4Fe4S"/>
    <property type="match status" value="1"/>
</dbReference>
<dbReference type="PANTHER" id="PTHR43787:SF3">
    <property type="entry name" value="ARYLSULFATASE REGULATORY PROTEIN"/>
    <property type="match status" value="1"/>
</dbReference>
<name>A0ABQ0MGA3_9BACT</name>
<evidence type="ECO:0000313" key="8">
    <source>
        <dbReference type="EMBL" id="GAW66125.1"/>
    </source>
</evidence>
<dbReference type="Pfam" id="PF04055">
    <property type="entry name" value="Radical_SAM"/>
    <property type="match status" value="1"/>
</dbReference>
<dbReference type="Proteomes" id="UP000194153">
    <property type="component" value="Unassembled WGS sequence"/>
</dbReference>
<dbReference type="InterPro" id="IPR058240">
    <property type="entry name" value="rSAM_sf"/>
</dbReference>
<keyword evidence="9" id="KW-1185">Reference proteome</keyword>
<keyword evidence="2" id="KW-0004">4Fe-4S</keyword>
<dbReference type="SUPFAM" id="SSF102114">
    <property type="entry name" value="Radical SAM enzymes"/>
    <property type="match status" value="1"/>
</dbReference>
<keyword evidence="3" id="KW-0949">S-adenosyl-L-methionine</keyword>
<keyword evidence="5" id="KW-0408">Iron</keyword>
<dbReference type="PANTHER" id="PTHR43787">
    <property type="entry name" value="FEMO COFACTOR BIOSYNTHESIS PROTEIN NIFB-RELATED"/>
    <property type="match status" value="1"/>
</dbReference>
<evidence type="ECO:0000256" key="3">
    <source>
        <dbReference type="ARBA" id="ARBA00022691"/>
    </source>
</evidence>
<organism evidence="8 9">
    <name type="scientific">Geoanaerobacter pelophilus</name>
    <dbReference type="NCBI Taxonomy" id="60036"/>
    <lineage>
        <taxon>Bacteria</taxon>
        <taxon>Pseudomonadati</taxon>
        <taxon>Thermodesulfobacteriota</taxon>
        <taxon>Desulfuromonadia</taxon>
        <taxon>Geobacterales</taxon>
        <taxon>Geobacteraceae</taxon>
        <taxon>Geoanaerobacter</taxon>
    </lineage>
</organism>
<dbReference type="InterPro" id="IPR023885">
    <property type="entry name" value="4Fe4S-binding_SPASM_dom"/>
</dbReference>
<evidence type="ECO:0000256" key="2">
    <source>
        <dbReference type="ARBA" id="ARBA00022485"/>
    </source>
</evidence>
<keyword evidence="4" id="KW-0479">Metal-binding</keyword>
<evidence type="ECO:0000256" key="1">
    <source>
        <dbReference type="ARBA" id="ARBA00001966"/>
    </source>
</evidence>
<evidence type="ECO:0000256" key="6">
    <source>
        <dbReference type="ARBA" id="ARBA00023014"/>
    </source>
</evidence>
<reference evidence="8 9" key="1">
    <citation type="submission" date="2017-04" db="EMBL/GenBank/DDBJ databases">
        <authorList>
            <consortium name="Geobacter pelophilus Genome Sequencing"/>
            <person name="Aoyagi T."/>
            <person name="Koike H."/>
            <person name="Hori T."/>
        </authorList>
    </citation>
    <scope>NUCLEOTIDE SEQUENCE [LARGE SCALE GENOMIC DNA]</scope>
    <source>
        <strain evidence="8 9">Drf2</strain>
    </source>
</reference>
<dbReference type="CDD" id="cd01335">
    <property type="entry name" value="Radical_SAM"/>
    <property type="match status" value="1"/>
</dbReference>
<evidence type="ECO:0000313" key="9">
    <source>
        <dbReference type="Proteomes" id="UP000194153"/>
    </source>
</evidence>
<proteinExistence type="predicted"/>
<feature type="domain" description="Radical SAM core" evidence="7">
    <location>
        <begin position="93"/>
        <end position="228"/>
    </location>
</feature>
<dbReference type="InterPro" id="IPR013785">
    <property type="entry name" value="Aldolase_TIM"/>
</dbReference>
<dbReference type="SFLD" id="SFLDG01067">
    <property type="entry name" value="SPASM/twitch_domain_containing"/>
    <property type="match status" value="1"/>
</dbReference>
<dbReference type="EMBL" id="BDQG01000001">
    <property type="protein sequence ID" value="GAW66125.1"/>
    <property type="molecule type" value="Genomic_DNA"/>
</dbReference>
<dbReference type="Gene3D" id="3.20.20.70">
    <property type="entry name" value="Aldolase class I"/>
    <property type="match status" value="1"/>
</dbReference>
<keyword evidence="6" id="KW-0411">Iron-sulfur</keyword>
<sequence>MILSRYLKVFPSIDKPDHFLLYSTLRGSMAAVPAATLQALQQGKGSKAEAETLSRLGMLVPDTDTEKEQMRGLLERANGRSRNFKAMVVLNLDCNLDCGYCYEGQFRGGHYMSGATADLLVQTLSRERICEGWDLTLSFYGGEPLLSLDLIERISRPLQRMAREKGGKFGFNLVTNGTLLTREVAEKLVPLGLTGAKFTLDGPPEIHNGERPFASGAGSFDAIVDNMASIWDLVPINLGGNFRECNYLEFPRLLDLLVSRGITPEKLRHVQFTPVTPQAGCADQSSGCASSNAPWLVDALMYLRGEILSRGFKTSRPGVSACVVELEDNIVVNCEGKLYKCPAFMGWEGLSVGSLAEGMKQYHASHCIGNWQTEECLECCYLPLCFGGCRFLTLSQGKLMSDVDCKRQFLDATLERILQQNLTCPAAGTTPA</sequence>
<gene>
    <name evidence="8" type="ORF">GPEL0_01r1352</name>
</gene>
<evidence type="ECO:0000256" key="5">
    <source>
        <dbReference type="ARBA" id="ARBA00023004"/>
    </source>
</evidence>
<accession>A0ABQ0MGA3</accession>
<reference evidence="9" key="2">
    <citation type="submission" date="2017-05" db="EMBL/GenBank/DDBJ databases">
        <title>Draft genome sequence of Geobacter pelophilus, a iron(III)-reducing bacteria.</title>
        <authorList>
            <person name="Aoyagi T."/>
            <person name="Koike H."/>
            <person name="Morita T."/>
            <person name="Sato Y."/>
            <person name="Habe H."/>
            <person name="Hori T."/>
        </authorList>
    </citation>
    <scope>NUCLEOTIDE SEQUENCE [LARGE SCALE GENOMIC DNA]</scope>
    <source>
        <strain evidence="9">Drf2</strain>
    </source>
</reference>